<evidence type="ECO:0000256" key="1">
    <source>
        <dbReference type="PROSITE-ProRule" id="PRU00047"/>
    </source>
</evidence>
<name>A0ABD3EEW4_9LAMI</name>
<dbReference type="Proteomes" id="UP001632038">
    <property type="component" value="Unassembled WGS sequence"/>
</dbReference>
<gene>
    <name evidence="4" type="ORF">CASFOL_002547</name>
</gene>
<organism evidence="4 5">
    <name type="scientific">Castilleja foliolosa</name>
    <dbReference type="NCBI Taxonomy" id="1961234"/>
    <lineage>
        <taxon>Eukaryota</taxon>
        <taxon>Viridiplantae</taxon>
        <taxon>Streptophyta</taxon>
        <taxon>Embryophyta</taxon>
        <taxon>Tracheophyta</taxon>
        <taxon>Spermatophyta</taxon>
        <taxon>Magnoliopsida</taxon>
        <taxon>eudicotyledons</taxon>
        <taxon>Gunneridae</taxon>
        <taxon>Pentapetalae</taxon>
        <taxon>asterids</taxon>
        <taxon>lamiids</taxon>
        <taxon>Lamiales</taxon>
        <taxon>Orobanchaceae</taxon>
        <taxon>Pedicularideae</taxon>
        <taxon>Castillejinae</taxon>
        <taxon>Castilleja</taxon>
    </lineage>
</organism>
<dbReference type="AlphaFoldDB" id="A0ABD3EEW4"/>
<feature type="compositionally biased region" description="Polar residues" evidence="2">
    <location>
        <begin position="530"/>
        <end position="553"/>
    </location>
</feature>
<protein>
    <recommendedName>
        <fullName evidence="3">CCHC-type domain-containing protein</fullName>
    </recommendedName>
</protein>
<proteinExistence type="predicted"/>
<feature type="region of interest" description="Disordered" evidence="2">
    <location>
        <begin position="530"/>
        <end position="564"/>
    </location>
</feature>
<dbReference type="Pfam" id="PF14111">
    <property type="entry name" value="DUF4283"/>
    <property type="match status" value="1"/>
</dbReference>
<dbReference type="Pfam" id="PF14392">
    <property type="entry name" value="zf-CCHC_4"/>
    <property type="match status" value="1"/>
</dbReference>
<evidence type="ECO:0000259" key="3">
    <source>
        <dbReference type="PROSITE" id="PS50158"/>
    </source>
</evidence>
<comment type="caution">
    <text evidence="4">The sequence shown here is derived from an EMBL/GenBank/DDBJ whole genome shotgun (WGS) entry which is preliminary data.</text>
</comment>
<sequence length="564" mass="63360">MKCPYTHMAKTHPTILLFLRRAFLSGNLLSLSSMDNIKDLTITNPSNDEEDAINSLHPNPILNTKEENTIIAKIISSKPCNMNAFKTAMIKAWKPDRKTTKNLLHDNTMAFVFEEEEDMEKVLNNSWTFRDHQLVLTRWLPEQSLTEVNLDKATFWIHTIGVPVSYTNLRTAQIIGDEVGRFIKSDLSSVAQKWKRSIRIQVEIDILKPLKNFLVFSCPSRPRLMIEIRYERLVGFCYSCGLLGHKLANCHNYAGDKRDIEEEGCYGPWLKMENSHIRNPKFNGELCNKSPYEQEAGAKTTYNWPIPTARQPQRPPIFNRNINTQGIGATQMNVDTPSDLSNPTIPVKVDAPPGFPALREHMAFGTEPLQKPAVTETSMVTPTFDKMEISQKISLTMTDERLANAIIPDGLNSIGPGNVLDKPYAPSGPNLSQDDSPNQNTMDRHVTLKRKASTDELCLVNDIPNINPNPVNPQISQAKKLKLEENSPQKSPTYLNPNSYPLNPTLETSVANVPTKTPRVDLYSISRNTLGTPFLNKKSNQSGKDNNGDNFSTKLAGPEGTRHQ</sequence>
<dbReference type="InterPro" id="IPR001878">
    <property type="entry name" value="Znf_CCHC"/>
</dbReference>
<evidence type="ECO:0000313" key="4">
    <source>
        <dbReference type="EMBL" id="KAL3652866.1"/>
    </source>
</evidence>
<dbReference type="PROSITE" id="PS50158">
    <property type="entry name" value="ZF_CCHC"/>
    <property type="match status" value="1"/>
</dbReference>
<feature type="compositionally biased region" description="Polar residues" evidence="2">
    <location>
        <begin position="429"/>
        <end position="441"/>
    </location>
</feature>
<feature type="region of interest" description="Disordered" evidence="2">
    <location>
        <begin position="411"/>
        <end position="441"/>
    </location>
</feature>
<dbReference type="PANTHER" id="PTHR31286">
    <property type="entry name" value="GLYCINE-RICH CELL WALL STRUCTURAL PROTEIN 1.8-LIKE"/>
    <property type="match status" value="1"/>
</dbReference>
<reference evidence="5" key="1">
    <citation type="journal article" date="2024" name="IScience">
        <title>Strigolactones Initiate the Formation of Haustorium-like Structures in Castilleja.</title>
        <authorList>
            <person name="Buerger M."/>
            <person name="Peterson D."/>
            <person name="Chory J."/>
        </authorList>
    </citation>
    <scope>NUCLEOTIDE SEQUENCE [LARGE SCALE GENOMIC DNA]</scope>
</reference>
<dbReference type="EMBL" id="JAVIJP010000005">
    <property type="protein sequence ID" value="KAL3652866.1"/>
    <property type="molecule type" value="Genomic_DNA"/>
</dbReference>
<keyword evidence="1" id="KW-0862">Zinc</keyword>
<feature type="domain" description="CCHC-type" evidence="3">
    <location>
        <begin position="237"/>
        <end position="250"/>
    </location>
</feature>
<dbReference type="InterPro" id="IPR040256">
    <property type="entry name" value="At4g02000-like"/>
</dbReference>
<dbReference type="InterPro" id="IPR025558">
    <property type="entry name" value="DUF4283"/>
</dbReference>
<dbReference type="InterPro" id="IPR025836">
    <property type="entry name" value="Zn_knuckle_CX2CX4HX4C"/>
</dbReference>
<keyword evidence="5" id="KW-1185">Reference proteome</keyword>
<keyword evidence="1" id="KW-0863">Zinc-finger</keyword>
<keyword evidence="1" id="KW-0479">Metal-binding</keyword>
<dbReference type="PANTHER" id="PTHR31286:SF178">
    <property type="entry name" value="DUF4283 DOMAIN-CONTAINING PROTEIN"/>
    <property type="match status" value="1"/>
</dbReference>
<accession>A0ABD3EEW4</accession>
<evidence type="ECO:0000256" key="2">
    <source>
        <dbReference type="SAM" id="MobiDB-lite"/>
    </source>
</evidence>
<evidence type="ECO:0000313" key="5">
    <source>
        <dbReference type="Proteomes" id="UP001632038"/>
    </source>
</evidence>
<dbReference type="GO" id="GO:0008270">
    <property type="term" value="F:zinc ion binding"/>
    <property type="evidence" value="ECO:0007669"/>
    <property type="project" value="UniProtKB-KW"/>
</dbReference>